<comment type="caution">
    <text evidence="7">The sequence shown here is derived from an EMBL/GenBank/DDBJ whole genome shotgun (WGS) entry which is preliminary data.</text>
</comment>
<dbReference type="SUPFAM" id="SSF81301">
    <property type="entry name" value="Nucleotidyltransferase"/>
    <property type="match status" value="1"/>
</dbReference>
<dbReference type="Pfam" id="PF26305">
    <property type="entry name" value="CD_NTase_C"/>
    <property type="match status" value="1"/>
</dbReference>
<keyword evidence="2" id="KW-0548">Nucleotidyltransferase</keyword>
<feature type="compositionally biased region" description="Polar residues" evidence="5">
    <location>
        <begin position="1"/>
        <end position="18"/>
    </location>
</feature>
<gene>
    <name evidence="7" type="ORF">H6G95_08610</name>
</gene>
<dbReference type="InterPro" id="IPR006116">
    <property type="entry name" value="NT_2-5OAS_ClassI-CCAase"/>
</dbReference>
<feature type="domain" description="cGAS/DncV-like nucleotidyltransferase C-terminal helical" evidence="6">
    <location>
        <begin position="181"/>
        <end position="297"/>
    </location>
</feature>
<proteinExistence type="predicted"/>
<evidence type="ECO:0000256" key="2">
    <source>
        <dbReference type="ARBA" id="ARBA00022695"/>
    </source>
</evidence>
<protein>
    <submittedName>
        <fullName evidence="7">Nucleotidyltransferase</fullName>
    </submittedName>
</protein>
<dbReference type="InterPro" id="IPR043519">
    <property type="entry name" value="NT_sf"/>
</dbReference>
<evidence type="ECO:0000256" key="1">
    <source>
        <dbReference type="ARBA" id="ARBA00022679"/>
    </source>
</evidence>
<evidence type="ECO:0000313" key="8">
    <source>
        <dbReference type="Proteomes" id="UP000604661"/>
    </source>
</evidence>
<dbReference type="EMBL" id="JACJTE010000006">
    <property type="protein sequence ID" value="MBD2560678.1"/>
    <property type="molecule type" value="Genomic_DNA"/>
</dbReference>
<keyword evidence="3" id="KW-0547">Nucleotide-binding</keyword>
<dbReference type="RefSeq" id="WP_190895158.1">
    <property type="nucleotide sequence ID" value="NZ_JACJTE010000006.1"/>
</dbReference>
<keyword evidence="1" id="KW-0808">Transferase</keyword>
<evidence type="ECO:0000256" key="4">
    <source>
        <dbReference type="ARBA" id="ARBA00023118"/>
    </source>
</evidence>
<evidence type="ECO:0000259" key="6">
    <source>
        <dbReference type="Pfam" id="PF26305"/>
    </source>
</evidence>
<evidence type="ECO:0000313" key="7">
    <source>
        <dbReference type="EMBL" id="MBD2560678.1"/>
    </source>
</evidence>
<feature type="region of interest" description="Disordered" evidence="5">
    <location>
        <begin position="1"/>
        <end position="24"/>
    </location>
</feature>
<dbReference type="CDD" id="cd05400">
    <property type="entry name" value="NT_2-5OAS_ClassI-CCAase"/>
    <property type="match status" value="1"/>
</dbReference>
<dbReference type="InterPro" id="IPR058909">
    <property type="entry name" value="CD_NTase_C"/>
</dbReference>
<name>A0ABR8EU95_NOSLI</name>
<sequence length="300" mass="34537">MNISEDTFVSWSRGPSQTESDKCENAERIVRKAIKADVKLSSLDISVFAQGSYRARTNVRQNSDVDICVRYNSAFFPDYPSGTTRNTFGNVGSAISFAEFKNMVEQALVNYFGRNGVTRGNKAFDVHANTYRIDADVVPTFEHRHYTGRWNTDGTPHYISGVAFKPDNGSLIQNWPQQTYDNGVNRNNSTGRKYKRVIRILKRLRDKMQSENVSGAKNISSFLIECLVWNAALEAFSKESYTEILRYIIVDIWSRTRKDEDCSEWGEVNELKYLFRNSQPWTRQEANNFLQAVWNYIGYT</sequence>
<accession>A0ABR8EU95</accession>
<evidence type="ECO:0000256" key="5">
    <source>
        <dbReference type="SAM" id="MobiDB-lite"/>
    </source>
</evidence>
<keyword evidence="8" id="KW-1185">Reference proteome</keyword>
<evidence type="ECO:0000256" key="3">
    <source>
        <dbReference type="ARBA" id="ARBA00022741"/>
    </source>
</evidence>
<organism evidence="7 8">
    <name type="scientific">Nostoc linckia FACHB-391</name>
    <dbReference type="NCBI Taxonomy" id="2692906"/>
    <lineage>
        <taxon>Bacteria</taxon>
        <taxon>Bacillati</taxon>
        <taxon>Cyanobacteriota</taxon>
        <taxon>Cyanophyceae</taxon>
        <taxon>Nostocales</taxon>
        <taxon>Nostocaceae</taxon>
        <taxon>Nostoc</taxon>
    </lineage>
</organism>
<dbReference type="Proteomes" id="UP000604661">
    <property type="component" value="Unassembled WGS sequence"/>
</dbReference>
<reference evidence="7 8" key="1">
    <citation type="journal article" date="2020" name="ISME J.">
        <title>Comparative genomics reveals insights into cyanobacterial evolution and habitat adaptation.</title>
        <authorList>
            <person name="Chen M.Y."/>
            <person name="Teng W.K."/>
            <person name="Zhao L."/>
            <person name="Hu C.X."/>
            <person name="Zhou Y.K."/>
            <person name="Han B.P."/>
            <person name="Song L.R."/>
            <person name="Shu W.S."/>
        </authorList>
    </citation>
    <scope>NUCLEOTIDE SEQUENCE [LARGE SCALE GENOMIC DNA]</scope>
    <source>
        <strain evidence="7 8">FACHB-391</strain>
    </source>
</reference>
<dbReference type="Gene3D" id="3.30.460.10">
    <property type="entry name" value="Beta Polymerase, domain 2"/>
    <property type="match status" value="1"/>
</dbReference>
<keyword evidence="4" id="KW-0051">Antiviral defense</keyword>